<evidence type="ECO:0000256" key="3">
    <source>
        <dbReference type="ARBA" id="ARBA00022989"/>
    </source>
</evidence>
<comment type="subcellular location">
    <subcellularLocation>
        <location evidence="1">Membrane</location>
        <topology evidence="1">Multi-pass membrane protein</topology>
    </subcellularLocation>
</comment>
<feature type="transmembrane region" description="Helical" evidence="5">
    <location>
        <begin position="64"/>
        <end position="82"/>
    </location>
</feature>
<dbReference type="EMBL" id="CAQI01000048">
    <property type="protein sequence ID" value="CCQ47311.1"/>
    <property type="molecule type" value="Genomic_DNA"/>
</dbReference>
<keyword evidence="3 5" id="KW-1133">Transmembrane helix</keyword>
<dbReference type="OrthoDB" id="1145132at2"/>
<dbReference type="Pfam" id="PF02535">
    <property type="entry name" value="Zip"/>
    <property type="match status" value="1"/>
</dbReference>
<proteinExistence type="predicted"/>
<dbReference type="InterPro" id="IPR003689">
    <property type="entry name" value="ZIP"/>
</dbReference>
<protein>
    <submittedName>
        <fullName evidence="6">ZIP Zinc transporter family protein</fullName>
    </submittedName>
</protein>
<organism evidence="6 7">
    <name type="scientific">Pseudarthrobacter siccitolerans</name>
    <dbReference type="NCBI Taxonomy" id="861266"/>
    <lineage>
        <taxon>Bacteria</taxon>
        <taxon>Bacillati</taxon>
        <taxon>Actinomycetota</taxon>
        <taxon>Actinomycetes</taxon>
        <taxon>Micrococcales</taxon>
        <taxon>Micrococcaceae</taxon>
        <taxon>Pseudarthrobacter</taxon>
    </lineage>
</organism>
<gene>
    <name evidence="6" type="ORF">ARTSIC4J27_3291</name>
</gene>
<evidence type="ECO:0000256" key="5">
    <source>
        <dbReference type="SAM" id="Phobius"/>
    </source>
</evidence>
<name>A0A024H6D9_9MICC</name>
<evidence type="ECO:0000256" key="1">
    <source>
        <dbReference type="ARBA" id="ARBA00004141"/>
    </source>
</evidence>
<evidence type="ECO:0000313" key="7">
    <source>
        <dbReference type="Proteomes" id="UP000035722"/>
    </source>
</evidence>
<dbReference type="GO" id="GO:0046873">
    <property type="term" value="F:metal ion transmembrane transporter activity"/>
    <property type="evidence" value="ECO:0007669"/>
    <property type="project" value="InterPro"/>
</dbReference>
<sequence>MMMSLVFGVIASSALVLGAFIGVRFELPKRLLAMLLAFAAGSLITALAFELFEDAYERGGIIRAAIGLIAGAVVFTVLSALLDRWAQPGEAKQAKAADEVQGSAKLDTDAAAVEKAPTPASTRGAAGLALLAAVTLDGVPENVALGISLGEGTGGLALLAAIFVSNFPEALVGSASMRSQGRSAGSIIGLWVACAVLLVIAVVLGAGPLSGTDPETISFPLAFAAGAVIASLADTLMPEAYEHGGPAVALSTAAGFVLAFTLSLA</sequence>
<keyword evidence="7" id="KW-1185">Reference proteome</keyword>
<feature type="transmembrane region" description="Helical" evidence="5">
    <location>
        <begin position="32"/>
        <end position="52"/>
    </location>
</feature>
<feature type="transmembrane region" description="Helical" evidence="5">
    <location>
        <begin position="244"/>
        <end position="264"/>
    </location>
</feature>
<dbReference type="RefSeq" id="WP_050056182.1">
    <property type="nucleotide sequence ID" value="NZ_CAQI01000048.1"/>
</dbReference>
<dbReference type="GO" id="GO:0016020">
    <property type="term" value="C:membrane"/>
    <property type="evidence" value="ECO:0007669"/>
    <property type="project" value="UniProtKB-SubCell"/>
</dbReference>
<keyword evidence="2 5" id="KW-0812">Transmembrane</keyword>
<dbReference type="AlphaFoldDB" id="A0A024H6D9"/>
<accession>A0A024H6D9</accession>
<feature type="transmembrane region" description="Helical" evidence="5">
    <location>
        <begin position="143"/>
        <end position="164"/>
    </location>
</feature>
<feature type="transmembrane region" description="Helical" evidence="5">
    <location>
        <begin position="217"/>
        <end position="237"/>
    </location>
</feature>
<reference evidence="7" key="1">
    <citation type="journal article" date="2014" name="Genome Announc.">
        <title>Genome Sequence of Arthrobacter siccitolerans 4J27, a Xeroprotectant-Producing Desiccation-Tolerant Microorganism.</title>
        <authorList>
            <person name="Manzanera M."/>
            <person name="Santa-Cruz-Calvo L."/>
            <person name="Vilchez J.I."/>
            <person name="Garcia-Fontana C."/>
            <person name="Silva-Castro G.A."/>
            <person name="Calvo C."/>
            <person name="Gonzalez-Lopez J."/>
        </authorList>
    </citation>
    <scope>NUCLEOTIDE SEQUENCE [LARGE SCALE GENOMIC DNA]</scope>
    <source>
        <strain evidence="7">4J27</strain>
    </source>
</reference>
<dbReference type="Proteomes" id="UP000035722">
    <property type="component" value="Unassembled WGS sequence"/>
</dbReference>
<feature type="transmembrane region" description="Helical" evidence="5">
    <location>
        <begin position="184"/>
        <end position="205"/>
    </location>
</feature>
<evidence type="ECO:0000313" key="6">
    <source>
        <dbReference type="EMBL" id="CCQ47311.1"/>
    </source>
</evidence>
<comment type="caution">
    <text evidence="6">The sequence shown here is derived from an EMBL/GenBank/DDBJ whole genome shotgun (WGS) entry which is preliminary data.</text>
</comment>
<keyword evidence="4 5" id="KW-0472">Membrane</keyword>
<evidence type="ECO:0000256" key="4">
    <source>
        <dbReference type="ARBA" id="ARBA00023136"/>
    </source>
</evidence>
<dbReference type="STRING" id="861266.ARTSIC4J27_3291"/>
<evidence type="ECO:0000256" key="2">
    <source>
        <dbReference type="ARBA" id="ARBA00022692"/>
    </source>
</evidence>